<organism evidence="1 2">
    <name type="scientific">Mycolicibacterium vanbaalenii</name>
    <name type="common">Mycobacterium vanbaalenii</name>
    <dbReference type="NCBI Taxonomy" id="110539"/>
    <lineage>
        <taxon>Bacteria</taxon>
        <taxon>Bacillati</taxon>
        <taxon>Actinomycetota</taxon>
        <taxon>Actinomycetes</taxon>
        <taxon>Mycobacteriales</taxon>
        <taxon>Mycobacteriaceae</taxon>
        <taxon>Mycolicibacterium</taxon>
    </lineage>
</organism>
<dbReference type="AlphaFoldDB" id="A0A5S9PLW7"/>
<name>A0A5S9PLW7_MYCVN</name>
<gene>
    <name evidence="1" type="ORF">AELLOGFF_03555</name>
</gene>
<evidence type="ECO:0000313" key="1">
    <source>
        <dbReference type="EMBL" id="CAA0105391.1"/>
    </source>
</evidence>
<proteinExistence type="predicted"/>
<dbReference type="EMBL" id="CACSIP010000010">
    <property type="protein sequence ID" value="CAA0105391.1"/>
    <property type="molecule type" value="Genomic_DNA"/>
</dbReference>
<sequence length="73" mass="7579">MAPPSAADPESAATNAPWRFSGHVEIHASNGATIHLKTGDIVLARDTAGVDRLAAVAEGNIPLVFLTHPEKPV</sequence>
<reference evidence="1 2" key="1">
    <citation type="submission" date="2019-11" db="EMBL/GenBank/DDBJ databases">
        <authorList>
            <person name="Holert J."/>
        </authorList>
    </citation>
    <scope>NUCLEOTIDE SEQUENCE [LARGE SCALE GENOMIC DNA]</scope>
    <source>
        <strain evidence="1">BC8_1</strain>
    </source>
</reference>
<dbReference type="RefSeq" id="WP_159229824.1">
    <property type="nucleotide sequence ID" value="NZ_CACSIP010000010.1"/>
</dbReference>
<evidence type="ECO:0000313" key="2">
    <source>
        <dbReference type="Proteomes" id="UP000430146"/>
    </source>
</evidence>
<protein>
    <submittedName>
        <fullName evidence="1">Uncharacterized protein</fullName>
    </submittedName>
</protein>
<keyword evidence="2" id="KW-1185">Reference proteome</keyword>
<dbReference type="Proteomes" id="UP000430146">
    <property type="component" value="Unassembled WGS sequence"/>
</dbReference>
<accession>A0A5S9PLW7</accession>